<dbReference type="CDD" id="cd05013">
    <property type="entry name" value="SIS_RpiR"/>
    <property type="match status" value="1"/>
</dbReference>
<dbReference type="EMBL" id="JBHUCM010000064">
    <property type="protein sequence ID" value="MFD1546303.1"/>
    <property type="molecule type" value="Genomic_DNA"/>
</dbReference>
<dbReference type="PANTHER" id="PTHR30514:SF1">
    <property type="entry name" value="HTH-TYPE TRANSCRIPTIONAL REGULATOR HEXR-RELATED"/>
    <property type="match status" value="1"/>
</dbReference>
<feature type="domain" description="SIS" evidence="5">
    <location>
        <begin position="133"/>
        <end position="274"/>
    </location>
</feature>
<accession>A0ABW4GV15</accession>
<organism evidence="6 7">
    <name type="scientific">Nonomuraea guangzhouensis</name>
    <dbReference type="NCBI Taxonomy" id="1291555"/>
    <lineage>
        <taxon>Bacteria</taxon>
        <taxon>Bacillati</taxon>
        <taxon>Actinomycetota</taxon>
        <taxon>Actinomycetes</taxon>
        <taxon>Streptosporangiales</taxon>
        <taxon>Streptosporangiaceae</taxon>
        <taxon>Nonomuraea</taxon>
    </lineage>
</organism>
<keyword evidence="2" id="KW-0238">DNA-binding</keyword>
<evidence type="ECO:0000256" key="3">
    <source>
        <dbReference type="ARBA" id="ARBA00023163"/>
    </source>
</evidence>
<evidence type="ECO:0000313" key="7">
    <source>
        <dbReference type="Proteomes" id="UP001597097"/>
    </source>
</evidence>
<dbReference type="InterPro" id="IPR047640">
    <property type="entry name" value="RpiR-like"/>
</dbReference>
<name>A0ABW4GV15_9ACTN</name>
<dbReference type="Pfam" id="PF01418">
    <property type="entry name" value="HTH_6"/>
    <property type="match status" value="1"/>
</dbReference>
<feature type="domain" description="HTH rpiR-type" evidence="4">
    <location>
        <begin position="8"/>
        <end position="84"/>
    </location>
</feature>
<dbReference type="RefSeq" id="WP_219536387.1">
    <property type="nucleotide sequence ID" value="NZ_JAHKRM010000030.1"/>
</dbReference>
<dbReference type="PANTHER" id="PTHR30514">
    <property type="entry name" value="GLUCOKINASE"/>
    <property type="match status" value="1"/>
</dbReference>
<evidence type="ECO:0000256" key="1">
    <source>
        <dbReference type="ARBA" id="ARBA00023015"/>
    </source>
</evidence>
<dbReference type="PROSITE" id="PS51464">
    <property type="entry name" value="SIS"/>
    <property type="match status" value="1"/>
</dbReference>
<dbReference type="InterPro" id="IPR000281">
    <property type="entry name" value="HTH_RpiR"/>
</dbReference>
<proteinExistence type="predicted"/>
<keyword evidence="3" id="KW-0804">Transcription</keyword>
<gene>
    <name evidence="6" type="ORF">ACFSJ0_55365</name>
</gene>
<evidence type="ECO:0000259" key="5">
    <source>
        <dbReference type="PROSITE" id="PS51464"/>
    </source>
</evidence>
<reference evidence="7" key="1">
    <citation type="journal article" date="2019" name="Int. J. Syst. Evol. Microbiol.">
        <title>The Global Catalogue of Microorganisms (GCM) 10K type strain sequencing project: providing services to taxonomists for standard genome sequencing and annotation.</title>
        <authorList>
            <consortium name="The Broad Institute Genomics Platform"/>
            <consortium name="The Broad Institute Genome Sequencing Center for Infectious Disease"/>
            <person name="Wu L."/>
            <person name="Ma J."/>
        </authorList>
    </citation>
    <scope>NUCLEOTIDE SEQUENCE [LARGE SCALE GENOMIC DNA]</scope>
    <source>
        <strain evidence="7">CGMCC 1.15399</strain>
    </source>
</reference>
<dbReference type="Pfam" id="PF01380">
    <property type="entry name" value="SIS"/>
    <property type="match status" value="1"/>
</dbReference>
<dbReference type="PROSITE" id="PS51071">
    <property type="entry name" value="HTH_RPIR"/>
    <property type="match status" value="1"/>
</dbReference>
<evidence type="ECO:0000256" key="2">
    <source>
        <dbReference type="ARBA" id="ARBA00023125"/>
    </source>
</evidence>
<comment type="caution">
    <text evidence="6">The sequence shown here is derived from an EMBL/GenBank/DDBJ whole genome shotgun (WGS) entry which is preliminary data.</text>
</comment>
<dbReference type="InterPro" id="IPR035472">
    <property type="entry name" value="RpiR-like_SIS"/>
</dbReference>
<keyword evidence="7" id="KW-1185">Reference proteome</keyword>
<evidence type="ECO:0000259" key="4">
    <source>
        <dbReference type="PROSITE" id="PS51071"/>
    </source>
</evidence>
<keyword evidence="1" id="KW-0805">Transcription regulation</keyword>
<dbReference type="Proteomes" id="UP001597097">
    <property type="component" value="Unassembled WGS sequence"/>
</dbReference>
<sequence length="307" mass="32055">MSTYQPSSGIIERIRGLLPTMPDAQRSLAELVLGDPAAVARMTIVELAEQCGVSTGTITRFCRALGMNGYAALRIALASDSGRIGGGTWAAHIGTDVTEGDDIRQVANVISANIGHVVAEAIANLDLAVVERAASLLAAARRVVVFGVGGSATTALGFQQLLYQIGVPAWVYTDAHMALTGAALMTRGDVLVAVSHSGRTREVCDLVAEARSHGARTIAITNDLASPVARRAELALATAVFEMGGSSTENILARHAQLAVLDVLYIAIAQRTFEQTREAIAVATEAVRPYKIVDAAGGVDSADVRHT</sequence>
<evidence type="ECO:0000313" key="6">
    <source>
        <dbReference type="EMBL" id="MFD1546303.1"/>
    </source>
</evidence>
<dbReference type="InterPro" id="IPR001347">
    <property type="entry name" value="SIS_dom"/>
</dbReference>
<protein>
    <submittedName>
        <fullName evidence="6">MurR/RpiR family transcriptional regulator</fullName>
    </submittedName>
</protein>